<evidence type="ECO:0000256" key="12">
    <source>
        <dbReference type="SAM" id="Phobius"/>
    </source>
</evidence>
<keyword evidence="13" id="KW-1185">Reference proteome</keyword>
<proteinExistence type="inferred from homology"/>
<evidence type="ECO:0000256" key="8">
    <source>
        <dbReference type="ARBA" id="ARBA00023065"/>
    </source>
</evidence>
<evidence type="ECO:0000256" key="7">
    <source>
        <dbReference type="ARBA" id="ARBA00022989"/>
    </source>
</evidence>
<evidence type="ECO:0000256" key="5">
    <source>
        <dbReference type="ARBA" id="ARBA00022692"/>
    </source>
</evidence>
<evidence type="ECO:0000256" key="11">
    <source>
        <dbReference type="SAM" id="MobiDB-lite"/>
    </source>
</evidence>
<dbReference type="PANTHER" id="PTHR21522:SF62">
    <property type="entry name" value="OTOPETRIN-LIKE A, ISOFORM C"/>
    <property type="match status" value="1"/>
</dbReference>
<keyword evidence="5 12" id="KW-0812">Transmembrane</keyword>
<name>A0ABM1RZ13_LIMPO</name>
<evidence type="ECO:0000256" key="9">
    <source>
        <dbReference type="ARBA" id="ARBA00023136"/>
    </source>
</evidence>
<reference evidence="14" key="1">
    <citation type="submission" date="2025-08" db="UniProtKB">
        <authorList>
            <consortium name="RefSeq"/>
        </authorList>
    </citation>
    <scope>IDENTIFICATION</scope>
    <source>
        <tissue evidence="14">Muscle</tissue>
    </source>
</reference>
<comment type="subcellular location">
    <subcellularLocation>
        <location evidence="1">Cell membrane</location>
        <topology evidence="1">Multi-pass membrane protein</topology>
    </subcellularLocation>
</comment>
<dbReference type="GeneID" id="111084123"/>
<dbReference type="Pfam" id="PF03189">
    <property type="entry name" value="Otopetrin"/>
    <property type="match status" value="1"/>
</dbReference>
<dbReference type="PANTHER" id="PTHR21522">
    <property type="entry name" value="PROTON CHANNEL OTOP"/>
    <property type="match status" value="1"/>
</dbReference>
<comment type="similarity">
    <text evidence="2">Belongs to the otopetrin family.</text>
</comment>
<evidence type="ECO:0000313" key="14">
    <source>
        <dbReference type="RefSeq" id="XP_022236618.1"/>
    </source>
</evidence>
<feature type="transmembrane region" description="Helical" evidence="12">
    <location>
        <begin position="23"/>
        <end position="43"/>
    </location>
</feature>
<protein>
    <submittedName>
        <fullName evidence="14">Otopetrin-1-like</fullName>
    </submittedName>
</protein>
<keyword evidence="4" id="KW-1003">Cell membrane</keyword>
<dbReference type="Proteomes" id="UP000694941">
    <property type="component" value="Unplaced"/>
</dbReference>
<sequence>MASTSFLPATASILMCESTEKGFYFFLYGVSLFFLLYINIYILREIPHSISVSNDGGKKPSIMENLRRLGDHGQKFEPGDTPIPPRVKKSKISENDRSHGSLFLRIGAIAFGLGTMVYNGLEFGQFFEIPHTSPCYSILLGINPILQMFFTFAQMYFIFVNARLNIHKFKVIARFGLMHLIATNLCVWIRTLGKETLHEITRHLLKSGHHGLLEEFMMPFRGELRPESFFFFFTSSFDDKT</sequence>
<keyword evidence="9 12" id="KW-0472">Membrane</keyword>
<accession>A0ABM1RZ13</accession>
<feature type="transmembrane region" description="Helical" evidence="12">
    <location>
        <begin position="136"/>
        <end position="159"/>
    </location>
</feature>
<evidence type="ECO:0000256" key="10">
    <source>
        <dbReference type="ARBA" id="ARBA00023303"/>
    </source>
</evidence>
<keyword evidence="10" id="KW-0407">Ion channel</keyword>
<keyword evidence="3" id="KW-0813">Transport</keyword>
<gene>
    <name evidence="14" type="primary">LOC111084123</name>
</gene>
<keyword evidence="7 12" id="KW-1133">Transmembrane helix</keyword>
<evidence type="ECO:0000256" key="3">
    <source>
        <dbReference type="ARBA" id="ARBA00022448"/>
    </source>
</evidence>
<feature type="region of interest" description="Disordered" evidence="11">
    <location>
        <begin position="72"/>
        <end position="94"/>
    </location>
</feature>
<dbReference type="RefSeq" id="XP_022236618.1">
    <property type="nucleotide sequence ID" value="XM_022380910.1"/>
</dbReference>
<feature type="transmembrane region" description="Helical" evidence="12">
    <location>
        <begin position="102"/>
        <end position="121"/>
    </location>
</feature>
<keyword evidence="8" id="KW-0406">Ion transport</keyword>
<evidence type="ECO:0000256" key="1">
    <source>
        <dbReference type="ARBA" id="ARBA00004651"/>
    </source>
</evidence>
<dbReference type="InterPro" id="IPR004878">
    <property type="entry name" value="Otopetrin"/>
</dbReference>
<evidence type="ECO:0000256" key="4">
    <source>
        <dbReference type="ARBA" id="ARBA00022475"/>
    </source>
</evidence>
<evidence type="ECO:0000313" key="13">
    <source>
        <dbReference type="Proteomes" id="UP000694941"/>
    </source>
</evidence>
<keyword evidence="6" id="KW-0375">Hydrogen ion transport</keyword>
<evidence type="ECO:0000256" key="2">
    <source>
        <dbReference type="ARBA" id="ARBA00006513"/>
    </source>
</evidence>
<organism evidence="13 14">
    <name type="scientific">Limulus polyphemus</name>
    <name type="common">Atlantic horseshoe crab</name>
    <dbReference type="NCBI Taxonomy" id="6850"/>
    <lineage>
        <taxon>Eukaryota</taxon>
        <taxon>Metazoa</taxon>
        <taxon>Ecdysozoa</taxon>
        <taxon>Arthropoda</taxon>
        <taxon>Chelicerata</taxon>
        <taxon>Merostomata</taxon>
        <taxon>Xiphosura</taxon>
        <taxon>Limulidae</taxon>
        <taxon>Limulus</taxon>
    </lineage>
</organism>
<evidence type="ECO:0000256" key="6">
    <source>
        <dbReference type="ARBA" id="ARBA00022781"/>
    </source>
</evidence>